<feature type="transmembrane region" description="Helical" evidence="13">
    <location>
        <begin position="45"/>
        <end position="65"/>
    </location>
</feature>
<dbReference type="KEGG" id="dde:Dde_0160"/>
<dbReference type="GO" id="GO:0071555">
    <property type="term" value="P:cell wall organization"/>
    <property type="evidence" value="ECO:0007669"/>
    <property type="project" value="InterPro"/>
</dbReference>
<feature type="domain" description="Histidine kinase" evidence="14">
    <location>
        <begin position="399"/>
        <end position="564"/>
    </location>
</feature>
<evidence type="ECO:0000256" key="11">
    <source>
        <dbReference type="ARBA" id="ARBA00023012"/>
    </source>
</evidence>
<keyword evidence="8 15" id="KW-0418">Kinase</keyword>
<comment type="catalytic activity">
    <reaction evidence="1">
        <text>ATP + protein L-histidine = ADP + protein N-phospho-L-histidine.</text>
        <dbReference type="EC" id="2.7.13.3"/>
    </reaction>
</comment>
<dbReference type="InterPro" id="IPR003594">
    <property type="entry name" value="HATPase_dom"/>
</dbReference>
<dbReference type="InterPro" id="IPR011620">
    <property type="entry name" value="Sig_transdc_His_kinase_LytS_TM"/>
</dbReference>
<dbReference type="STRING" id="207559.Dde_0160"/>
<name>Q317D5_OLEA2</name>
<organism evidence="15 16">
    <name type="scientific">Oleidesulfovibrio alaskensis (strain ATCC BAA-1058 / DSM 17464 / G20)</name>
    <name type="common">Desulfovibrio alaskensis</name>
    <dbReference type="NCBI Taxonomy" id="207559"/>
    <lineage>
        <taxon>Bacteria</taxon>
        <taxon>Pseudomonadati</taxon>
        <taxon>Thermodesulfobacteriota</taxon>
        <taxon>Desulfovibrionia</taxon>
        <taxon>Desulfovibrionales</taxon>
        <taxon>Desulfovibrionaceae</taxon>
        <taxon>Oleidesulfovibrio</taxon>
    </lineage>
</organism>
<keyword evidence="9" id="KW-0067">ATP-binding</keyword>
<feature type="transmembrane region" description="Helical" evidence="13">
    <location>
        <begin position="71"/>
        <end position="95"/>
    </location>
</feature>
<gene>
    <name evidence="15" type="ordered locus">Dde_0160</name>
</gene>
<evidence type="ECO:0000256" key="13">
    <source>
        <dbReference type="SAM" id="Phobius"/>
    </source>
</evidence>
<evidence type="ECO:0000256" key="9">
    <source>
        <dbReference type="ARBA" id="ARBA00022840"/>
    </source>
</evidence>
<comment type="subcellular location">
    <subcellularLocation>
        <location evidence="2">Cell membrane</location>
        <topology evidence="2">Multi-pass membrane protein</topology>
    </subcellularLocation>
</comment>
<dbReference type="GO" id="GO:0005524">
    <property type="term" value="F:ATP binding"/>
    <property type="evidence" value="ECO:0007669"/>
    <property type="project" value="UniProtKB-KW"/>
</dbReference>
<keyword evidence="4" id="KW-1003">Cell membrane</keyword>
<dbReference type="EC" id="2.7.13.3" evidence="3"/>
<evidence type="ECO:0000256" key="4">
    <source>
        <dbReference type="ARBA" id="ARBA00022475"/>
    </source>
</evidence>
<evidence type="ECO:0000256" key="10">
    <source>
        <dbReference type="ARBA" id="ARBA00022989"/>
    </source>
</evidence>
<keyword evidence="10 13" id="KW-1133">Transmembrane helix</keyword>
<dbReference type="EMBL" id="CP000112">
    <property type="protein sequence ID" value="ABB36961.1"/>
    <property type="molecule type" value="Genomic_DNA"/>
</dbReference>
<dbReference type="PRINTS" id="PR00344">
    <property type="entry name" value="BCTRLSENSOR"/>
</dbReference>
<sequence>MTTGILLITLIERFGLMVAGAFMLLSISPVQKLRRDTNSPLQKSFCILFFGLFGILGTYSGNAIFESVANLRAMAVITAGLFGGPAVGLGAGLMAGLHRNIIDPGGFSALPCGLATVLEGLFAGLVAWRVKESMDWRLAAMLGLVGETVHMILVLALSRPFPQAVELVKVIGMPMIVVNSLGAALFVQIINLVSKGRERRESSHAEQILSIANQTVSHLRSGLNRETAAATARIIYDNIPLAAVSITDTETVLAHIGAGDTHHLVDKPIQTEATRRVLHSGQPTFLSGKRQIACGHPGCPLNSAIIIPLRKGDTVTGTLKFYGSQSEPLDSIRFEIAKGLGGLFSTQLELEDIHLKARMLAHAEIRRLQAQINPHFLFNSLNTIASFCRTNPDKARELLLDLSRYMRRSLDSSRGFVPLYEELEQVASYLAIEQARFGDRVRVDVTIEPDCTDWPIPPLIIQPIVENGVRHGIARREEGGVITLQVGRDGDELAVRVADNGVGMDEQQVQRLLARHQTDSHSSGIGVTNCRQRLEQIFGPRYTLNIHSRPGEGTEVAFRVPKIPMVQ</sequence>
<keyword evidence="5" id="KW-0808">Transferase</keyword>
<dbReference type="SMART" id="SM00387">
    <property type="entry name" value="HATPase_c"/>
    <property type="match status" value="1"/>
</dbReference>
<dbReference type="AlphaFoldDB" id="Q317D5"/>
<dbReference type="InterPro" id="IPR050640">
    <property type="entry name" value="Bact_2-comp_sensor_kinase"/>
</dbReference>
<keyword evidence="6 13" id="KW-0812">Transmembrane</keyword>
<feature type="transmembrane region" description="Helical" evidence="13">
    <location>
        <begin position="107"/>
        <end position="130"/>
    </location>
</feature>
<evidence type="ECO:0000256" key="2">
    <source>
        <dbReference type="ARBA" id="ARBA00004651"/>
    </source>
</evidence>
<evidence type="ECO:0000256" key="1">
    <source>
        <dbReference type="ARBA" id="ARBA00000085"/>
    </source>
</evidence>
<evidence type="ECO:0000259" key="14">
    <source>
        <dbReference type="PROSITE" id="PS50109"/>
    </source>
</evidence>
<evidence type="ECO:0000256" key="3">
    <source>
        <dbReference type="ARBA" id="ARBA00012438"/>
    </source>
</evidence>
<evidence type="ECO:0000256" key="8">
    <source>
        <dbReference type="ARBA" id="ARBA00022777"/>
    </source>
</evidence>
<dbReference type="eggNOG" id="COG3275">
    <property type="taxonomic scope" value="Bacteria"/>
</dbReference>
<proteinExistence type="predicted"/>
<feature type="transmembrane region" description="Helical" evidence="13">
    <location>
        <begin position="136"/>
        <end position="158"/>
    </location>
</feature>
<accession>Q317D5</accession>
<dbReference type="PROSITE" id="PS50109">
    <property type="entry name" value="HIS_KIN"/>
    <property type="match status" value="1"/>
</dbReference>
<dbReference type="PANTHER" id="PTHR34220">
    <property type="entry name" value="SENSOR HISTIDINE KINASE YPDA"/>
    <property type="match status" value="1"/>
</dbReference>
<keyword evidence="12 13" id="KW-0472">Membrane</keyword>
<dbReference type="PANTHER" id="PTHR34220:SF7">
    <property type="entry name" value="SENSOR HISTIDINE KINASE YPDA"/>
    <property type="match status" value="1"/>
</dbReference>
<protein>
    <recommendedName>
        <fullName evidence="3">histidine kinase</fullName>
        <ecNumber evidence="3">2.7.13.3</ecNumber>
    </recommendedName>
</protein>
<keyword evidence="16" id="KW-1185">Reference proteome</keyword>
<dbReference type="InterPro" id="IPR005467">
    <property type="entry name" value="His_kinase_dom"/>
</dbReference>
<reference evidence="15 16" key="1">
    <citation type="journal article" date="2011" name="J. Bacteriol.">
        <title>Complete genome sequence and updated annotation of Desulfovibrio alaskensis G20.</title>
        <authorList>
            <person name="Hauser L.J."/>
            <person name="Land M.L."/>
            <person name="Brown S.D."/>
            <person name="Larimer F."/>
            <person name="Keller K.L."/>
            <person name="Rapp-Giles B.J."/>
            <person name="Price M.N."/>
            <person name="Lin M."/>
            <person name="Bruce D.C."/>
            <person name="Detter J.C."/>
            <person name="Tapia R."/>
            <person name="Han C.S."/>
            <person name="Goodwin L.A."/>
            <person name="Cheng J.F."/>
            <person name="Pitluck S."/>
            <person name="Copeland A."/>
            <person name="Lucas S."/>
            <person name="Nolan M."/>
            <person name="Lapidus A.L."/>
            <person name="Palumbo A.V."/>
            <person name="Wall J.D."/>
        </authorList>
    </citation>
    <scope>NUCLEOTIDE SEQUENCE [LARGE SCALE GENOMIC DNA]</scope>
    <source>
        <strain evidence="16">ATCC BAA 1058 / DSM 17464 / G20</strain>
    </source>
</reference>
<evidence type="ECO:0000256" key="5">
    <source>
        <dbReference type="ARBA" id="ARBA00022679"/>
    </source>
</evidence>
<dbReference type="Pfam" id="PF02518">
    <property type="entry name" value="HATPase_c"/>
    <property type="match status" value="1"/>
</dbReference>
<evidence type="ECO:0000256" key="7">
    <source>
        <dbReference type="ARBA" id="ARBA00022741"/>
    </source>
</evidence>
<evidence type="ECO:0000256" key="12">
    <source>
        <dbReference type="ARBA" id="ARBA00023136"/>
    </source>
</evidence>
<keyword evidence="11" id="KW-0902">Two-component regulatory system</keyword>
<dbReference type="RefSeq" id="WP_011366325.1">
    <property type="nucleotide sequence ID" value="NC_007519.1"/>
</dbReference>
<dbReference type="Gene3D" id="3.30.565.10">
    <property type="entry name" value="Histidine kinase-like ATPase, C-terminal domain"/>
    <property type="match status" value="1"/>
</dbReference>
<dbReference type="InterPro" id="IPR036890">
    <property type="entry name" value="HATPase_C_sf"/>
</dbReference>
<dbReference type="Pfam" id="PF06580">
    <property type="entry name" value="His_kinase"/>
    <property type="match status" value="1"/>
</dbReference>
<dbReference type="InterPro" id="IPR010559">
    <property type="entry name" value="Sig_transdc_His_kin_internal"/>
</dbReference>
<feature type="transmembrane region" description="Helical" evidence="13">
    <location>
        <begin position="6"/>
        <end position="25"/>
    </location>
</feature>
<evidence type="ECO:0000313" key="15">
    <source>
        <dbReference type="EMBL" id="ABB36961.1"/>
    </source>
</evidence>
<dbReference type="Proteomes" id="UP000002710">
    <property type="component" value="Chromosome"/>
</dbReference>
<dbReference type="SUPFAM" id="SSF55874">
    <property type="entry name" value="ATPase domain of HSP90 chaperone/DNA topoisomerase II/histidine kinase"/>
    <property type="match status" value="1"/>
</dbReference>
<dbReference type="InterPro" id="IPR004358">
    <property type="entry name" value="Sig_transdc_His_kin-like_C"/>
</dbReference>
<evidence type="ECO:0000256" key="6">
    <source>
        <dbReference type="ARBA" id="ARBA00022692"/>
    </source>
</evidence>
<dbReference type="HOGENOM" id="CLU_020473_3_3_7"/>
<dbReference type="Pfam" id="PF07694">
    <property type="entry name" value="5TM-5TMR_LYT"/>
    <property type="match status" value="1"/>
</dbReference>
<dbReference type="GO" id="GO:0000155">
    <property type="term" value="F:phosphorelay sensor kinase activity"/>
    <property type="evidence" value="ECO:0007669"/>
    <property type="project" value="InterPro"/>
</dbReference>
<keyword evidence="7" id="KW-0547">Nucleotide-binding</keyword>
<evidence type="ECO:0000313" key="16">
    <source>
        <dbReference type="Proteomes" id="UP000002710"/>
    </source>
</evidence>
<feature type="transmembrane region" description="Helical" evidence="13">
    <location>
        <begin position="170"/>
        <end position="190"/>
    </location>
</feature>
<dbReference type="Gene3D" id="1.10.1760.20">
    <property type="match status" value="1"/>
</dbReference>
<dbReference type="GO" id="GO:0005886">
    <property type="term" value="C:plasma membrane"/>
    <property type="evidence" value="ECO:0007669"/>
    <property type="project" value="UniProtKB-SubCell"/>
</dbReference>